<organism evidence="2 3">
    <name type="scientific">Glycine soja</name>
    <name type="common">Wild soybean</name>
    <dbReference type="NCBI Taxonomy" id="3848"/>
    <lineage>
        <taxon>Eukaryota</taxon>
        <taxon>Viridiplantae</taxon>
        <taxon>Streptophyta</taxon>
        <taxon>Embryophyta</taxon>
        <taxon>Tracheophyta</taxon>
        <taxon>Spermatophyta</taxon>
        <taxon>Magnoliopsida</taxon>
        <taxon>eudicotyledons</taxon>
        <taxon>Gunneridae</taxon>
        <taxon>Pentapetalae</taxon>
        <taxon>rosids</taxon>
        <taxon>fabids</taxon>
        <taxon>Fabales</taxon>
        <taxon>Fabaceae</taxon>
        <taxon>Papilionoideae</taxon>
        <taxon>50 kb inversion clade</taxon>
        <taxon>NPAAA clade</taxon>
        <taxon>indigoferoid/millettioid clade</taxon>
        <taxon>Phaseoleae</taxon>
        <taxon>Glycine</taxon>
        <taxon>Glycine subgen. Soja</taxon>
    </lineage>
</organism>
<dbReference type="Proteomes" id="UP000289340">
    <property type="component" value="Chromosome 18"/>
</dbReference>
<dbReference type="AlphaFoldDB" id="A0A445FTW7"/>
<reference evidence="2 3" key="1">
    <citation type="submission" date="2018-09" db="EMBL/GenBank/DDBJ databases">
        <title>A high-quality reference genome of wild soybean provides a powerful tool to mine soybean genomes.</title>
        <authorList>
            <person name="Xie M."/>
            <person name="Chung C.Y.L."/>
            <person name="Li M.-W."/>
            <person name="Wong F.-L."/>
            <person name="Chan T.-F."/>
            <person name="Lam H.-M."/>
        </authorList>
    </citation>
    <scope>NUCLEOTIDE SEQUENCE [LARGE SCALE GENOMIC DNA]</scope>
    <source>
        <strain evidence="3">cv. W05</strain>
        <tissue evidence="2">Hypocotyl of etiolated seedlings</tissue>
    </source>
</reference>
<gene>
    <name evidence="2" type="ORF">D0Y65_048686</name>
</gene>
<feature type="signal peptide" evidence="1">
    <location>
        <begin position="1"/>
        <end position="27"/>
    </location>
</feature>
<proteinExistence type="predicted"/>
<keyword evidence="3" id="KW-1185">Reference proteome</keyword>
<name>A0A445FTW7_GLYSO</name>
<evidence type="ECO:0000256" key="1">
    <source>
        <dbReference type="SAM" id="SignalP"/>
    </source>
</evidence>
<evidence type="ECO:0000313" key="3">
    <source>
        <dbReference type="Proteomes" id="UP000289340"/>
    </source>
</evidence>
<evidence type="ECO:0000313" key="2">
    <source>
        <dbReference type="EMBL" id="RZB52322.1"/>
    </source>
</evidence>
<dbReference type="EMBL" id="QZWG01000018">
    <property type="protein sequence ID" value="RZB52322.1"/>
    <property type="molecule type" value="Genomic_DNA"/>
</dbReference>
<sequence>MAFRFYQPFVLGILFVALVLGSGPVTGLSPPIFSCVGKCKTAADCNNICKPNCVCFKFEGEDYGCCK</sequence>
<accession>A0A445FTW7</accession>
<keyword evidence="1" id="KW-0732">Signal</keyword>
<protein>
    <submittedName>
        <fullName evidence="2">Uncharacterized protein</fullName>
    </submittedName>
</protein>
<feature type="chain" id="PRO_5018973072" evidence="1">
    <location>
        <begin position="28"/>
        <end position="67"/>
    </location>
</feature>
<comment type="caution">
    <text evidence="2">The sequence shown here is derived from an EMBL/GenBank/DDBJ whole genome shotgun (WGS) entry which is preliminary data.</text>
</comment>